<feature type="domain" description="NADPH-dependent FMN reductase-like" evidence="3">
    <location>
        <begin position="2"/>
        <end position="159"/>
    </location>
</feature>
<keyword evidence="1" id="KW-0285">Flavoprotein</keyword>
<dbReference type="InterPro" id="IPR005025">
    <property type="entry name" value="FMN_Rdtase-like_dom"/>
</dbReference>
<dbReference type="InterPro" id="IPR029039">
    <property type="entry name" value="Flavoprotein-like_sf"/>
</dbReference>
<reference evidence="4 5" key="1">
    <citation type="journal article" date="2015" name="Int. J. Syst. Evol. Microbiol.">
        <title>Carboxylicivirga linearis sp. nov., isolated from a sea cucumber culture pond.</title>
        <authorList>
            <person name="Wang F.Q."/>
            <person name="Zhou Y.X."/>
            <person name="Lin X.Z."/>
            <person name="Chen G.J."/>
            <person name="Du Z.J."/>
        </authorList>
    </citation>
    <scope>NUCLEOTIDE SEQUENCE [LARGE SCALE GENOMIC DNA]</scope>
    <source>
        <strain evidence="4 5">FB218</strain>
    </source>
</reference>
<accession>A0ABS5JRP1</accession>
<dbReference type="RefSeq" id="WP_212213965.1">
    <property type="nucleotide sequence ID" value="NZ_JAGUCO010000002.1"/>
</dbReference>
<keyword evidence="2" id="KW-0288">FMN</keyword>
<evidence type="ECO:0000313" key="4">
    <source>
        <dbReference type="EMBL" id="MBS2097493.1"/>
    </source>
</evidence>
<evidence type="ECO:0000313" key="5">
    <source>
        <dbReference type="Proteomes" id="UP000708576"/>
    </source>
</evidence>
<dbReference type="PANTHER" id="PTHR43278">
    <property type="entry name" value="NAD(P)H-DEPENDENT FMN-CONTAINING OXIDOREDUCTASE YWQN-RELATED"/>
    <property type="match status" value="1"/>
</dbReference>
<evidence type="ECO:0000259" key="3">
    <source>
        <dbReference type="Pfam" id="PF03358"/>
    </source>
</evidence>
<dbReference type="EMBL" id="JAGUCO010000002">
    <property type="protein sequence ID" value="MBS2097493.1"/>
    <property type="molecule type" value="Genomic_DNA"/>
</dbReference>
<sequence>MMKVVAINGSPKKKGNTAHAIQLVANELEKEGIEVEVIQVGSQAYTGCTACGACAKNKDEKCTIKGDDLNKAIQKIKEADGILLGSPVYFADINGTMKSFLDRAFYVASANGKLFRHKVGASIVTVRRTGGTQALQTMNQYLQFSEMFMPSSNYWHILHGNTPGEVLKDEEGVQIARVLGKNMAFLLKAVHAKKDELPEGEPKVKMNLVR</sequence>
<evidence type="ECO:0000256" key="1">
    <source>
        <dbReference type="ARBA" id="ARBA00022630"/>
    </source>
</evidence>
<name>A0ABS5JRP1_9BACT</name>
<protein>
    <submittedName>
        <fullName evidence="4">Flavodoxin family protein</fullName>
    </submittedName>
</protein>
<dbReference type="InterPro" id="IPR051796">
    <property type="entry name" value="ISF_SsuE-like"/>
</dbReference>
<comment type="caution">
    <text evidence="4">The sequence shown here is derived from an EMBL/GenBank/DDBJ whole genome shotgun (WGS) entry which is preliminary data.</text>
</comment>
<dbReference type="SUPFAM" id="SSF52218">
    <property type="entry name" value="Flavoproteins"/>
    <property type="match status" value="1"/>
</dbReference>
<dbReference type="Pfam" id="PF03358">
    <property type="entry name" value="FMN_red"/>
    <property type="match status" value="1"/>
</dbReference>
<gene>
    <name evidence="4" type="ORF">KEM10_04320</name>
</gene>
<evidence type="ECO:0000256" key="2">
    <source>
        <dbReference type="ARBA" id="ARBA00022643"/>
    </source>
</evidence>
<organism evidence="4 5">
    <name type="scientific">Carboxylicivirga linearis</name>
    <dbReference type="NCBI Taxonomy" id="1628157"/>
    <lineage>
        <taxon>Bacteria</taxon>
        <taxon>Pseudomonadati</taxon>
        <taxon>Bacteroidota</taxon>
        <taxon>Bacteroidia</taxon>
        <taxon>Marinilabiliales</taxon>
        <taxon>Marinilabiliaceae</taxon>
        <taxon>Carboxylicivirga</taxon>
    </lineage>
</organism>
<proteinExistence type="predicted"/>
<keyword evidence="5" id="KW-1185">Reference proteome</keyword>
<dbReference type="PANTHER" id="PTHR43278:SF4">
    <property type="entry name" value="NAD(P)H-DEPENDENT FMN-CONTAINING OXIDOREDUCTASE YWQN-RELATED"/>
    <property type="match status" value="1"/>
</dbReference>
<dbReference type="Proteomes" id="UP000708576">
    <property type="component" value="Unassembled WGS sequence"/>
</dbReference>
<dbReference type="Gene3D" id="3.40.50.360">
    <property type="match status" value="1"/>
</dbReference>